<feature type="active site" evidence="10">
    <location>
        <position position="395"/>
    </location>
</feature>
<evidence type="ECO:0000313" key="16">
    <source>
        <dbReference type="Proteomes" id="UP000054270"/>
    </source>
</evidence>
<reference evidence="16" key="1">
    <citation type="submission" date="2014-04" db="EMBL/GenBank/DDBJ databases">
        <title>Evolutionary Origins and Diversification of the Mycorrhizal Mutualists.</title>
        <authorList>
            <consortium name="DOE Joint Genome Institute"/>
            <consortium name="Mycorrhizal Genomics Consortium"/>
            <person name="Kohler A."/>
            <person name="Kuo A."/>
            <person name="Nagy L.G."/>
            <person name="Floudas D."/>
            <person name="Copeland A."/>
            <person name="Barry K.W."/>
            <person name="Cichocki N."/>
            <person name="Veneault-Fourrey C."/>
            <person name="LaButti K."/>
            <person name="Lindquist E.A."/>
            <person name="Lipzen A."/>
            <person name="Lundell T."/>
            <person name="Morin E."/>
            <person name="Murat C."/>
            <person name="Riley R."/>
            <person name="Ohm R."/>
            <person name="Sun H."/>
            <person name="Tunlid A."/>
            <person name="Henrissat B."/>
            <person name="Grigoriev I.V."/>
            <person name="Hibbett D.S."/>
            <person name="Martin F."/>
        </authorList>
    </citation>
    <scope>NUCLEOTIDE SEQUENCE [LARGE SCALE GENOMIC DNA]</scope>
    <source>
        <strain evidence="16">FD-334 SS-4</strain>
    </source>
</reference>
<evidence type="ECO:0000256" key="9">
    <source>
        <dbReference type="ARBA" id="ARBA00048605"/>
    </source>
</evidence>
<evidence type="ECO:0000256" key="14">
    <source>
        <dbReference type="SAM" id="MobiDB-lite"/>
    </source>
</evidence>
<dbReference type="GO" id="GO:0036503">
    <property type="term" value="P:ERAD pathway"/>
    <property type="evidence" value="ECO:0007669"/>
    <property type="project" value="UniProtKB-ARBA"/>
</dbReference>
<evidence type="ECO:0000256" key="13">
    <source>
        <dbReference type="RuleBase" id="RU361193"/>
    </source>
</evidence>
<name>A0A0D2NFE5_HYPSF</name>
<dbReference type="GO" id="GO:0004571">
    <property type="term" value="F:mannosyl-oligosaccharide 1,2-alpha-mannosidase activity"/>
    <property type="evidence" value="ECO:0007669"/>
    <property type="project" value="UniProtKB-EC"/>
</dbReference>
<feature type="binding site" evidence="11">
    <location>
        <position position="481"/>
    </location>
    <ligand>
        <name>Ca(2+)</name>
        <dbReference type="ChEBI" id="CHEBI:29108"/>
    </ligand>
</feature>
<evidence type="ECO:0000256" key="7">
    <source>
        <dbReference type="ARBA" id="ARBA00023157"/>
    </source>
</evidence>
<dbReference type="InterPro" id="IPR012341">
    <property type="entry name" value="6hp_glycosidase-like_sf"/>
</dbReference>
<evidence type="ECO:0000256" key="2">
    <source>
        <dbReference type="ARBA" id="ARBA00004922"/>
    </source>
</evidence>
<dbReference type="PANTHER" id="PTHR11742:SF55">
    <property type="entry name" value="ENDOPLASMIC RETICULUM MANNOSYL-OLIGOSACCHARIDE 1,2-ALPHA-MANNOSIDASE"/>
    <property type="match status" value="1"/>
</dbReference>
<feature type="region of interest" description="Disordered" evidence="14">
    <location>
        <begin position="360"/>
        <end position="380"/>
    </location>
</feature>
<evidence type="ECO:0000256" key="5">
    <source>
        <dbReference type="ARBA" id="ARBA00022801"/>
    </source>
</evidence>
<dbReference type="Proteomes" id="UP000054270">
    <property type="component" value="Unassembled WGS sequence"/>
</dbReference>
<keyword evidence="16" id="KW-1185">Reference proteome</keyword>
<sequence length="508" mass="57329">MSPPGLSLEEQRMWNTRKMEVREAFKHAWTGYSTQAFPSDELESVSGGKSDRFNGWSVTLFDSLSTMWIMGLREEFSAAVESVSARRFDSAKPSVFVPFFETVIRYLGGTLSAHALSGNETLLHLADDLGKVLVPAFNGTKTGLPTFSVNVAEGTINQGGSCLFAEAATCQLEFKYLAKLTNTKEYYRGAQGAMEALYKADPTNGLFAERYNTDDGTPISTHFTVGASSDSGYEYFLKQWIMTGDEQAKTQYIKSANGIIKNLIHITPNRGLMYVGIMDHLSISPVFEHLVCFLPGTLALGLTVLDLTPEDRQLHEWAAHGLANTCYISYADQVTGLGPERMAMAIGPKWVDELEKWRTDGGEGTPPGLSEPVPEYNTSRRDYGNLDGRYLLRPETVESLFYMWRITHDVKWRDRAYEIFRSIEQYTRTDIGYASVYNVNSNTTDKMDEMPSFFLAETLKYLYLTFDDVDNIELDKWVFNTEAHPLPIFAWTDSQQRHFNITKKRSSE</sequence>
<evidence type="ECO:0000256" key="3">
    <source>
        <dbReference type="ARBA" id="ARBA00007658"/>
    </source>
</evidence>
<comment type="catalytic activity">
    <reaction evidence="9">
        <text>N(4)-(alpha-D-Man-(1-&gt;2)-alpha-D-Man-(1-&gt;2)-alpha-D-Man-(1-&gt;3)-[alpha-D-Man-(1-&gt;2)-alpha-D-Man-(1-&gt;3)-[alpha-D-Man-(1-&gt;2)-alpha-D-Man-(1-&gt;6)]-alpha-D-Man-(1-&gt;6)]-beta-D-Man-(1-&gt;4)-beta-D-GlcNAc-(1-&gt;4)-beta-D-GlcNAc)-L-asparaginyl-[protein] (N-glucan mannose isomer 9A1,2,3B1,2,3) + 4 H2O = N(4)-(alpha-D-Man-(1-&gt;3)-[alpha-D-Man-(1-&gt;3)-[alpha-D-Man-(1-&gt;6)]-alpha-D-Man-(1-&gt;6)]-beta-D-Man-(1-&gt;4)-beta-D-GlcNAc-(1-&gt;4)-beta-D-GlcNAc)-L-asparaginyl-[protein] (N-glucan mannose isomer 5A1,2) + 4 beta-D-mannose</text>
        <dbReference type="Rhea" id="RHEA:56008"/>
        <dbReference type="Rhea" id="RHEA-COMP:14356"/>
        <dbReference type="Rhea" id="RHEA-COMP:14367"/>
        <dbReference type="ChEBI" id="CHEBI:15377"/>
        <dbReference type="ChEBI" id="CHEBI:28563"/>
        <dbReference type="ChEBI" id="CHEBI:59087"/>
        <dbReference type="ChEBI" id="CHEBI:139493"/>
        <dbReference type="EC" id="3.2.1.113"/>
    </reaction>
</comment>
<dbReference type="PRINTS" id="PR00747">
    <property type="entry name" value="GLYHDRLASE47"/>
</dbReference>
<keyword evidence="6 11" id="KW-0106">Calcium</keyword>
<dbReference type="InterPro" id="IPR050749">
    <property type="entry name" value="Glycosyl_Hydrolase_47"/>
</dbReference>
<dbReference type="GO" id="GO:0005783">
    <property type="term" value="C:endoplasmic reticulum"/>
    <property type="evidence" value="ECO:0007669"/>
    <property type="project" value="TreeGrafter"/>
</dbReference>
<keyword evidence="7 12" id="KW-1015">Disulfide bond</keyword>
<dbReference type="EC" id="3.2.1.-" evidence="13"/>
<feature type="disulfide bond" evidence="12">
    <location>
        <begin position="292"/>
        <end position="326"/>
    </location>
</feature>
<feature type="active site" description="Proton donor" evidence="10">
    <location>
        <position position="340"/>
    </location>
</feature>
<comment type="cofactor">
    <cofactor evidence="1 11">
        <name>Ca(2+)</name>
        <dbReference type="ChEBI" id="CHEBI:29108"/>
    </cofactor>
</comment>
<evidence type="ECO:0000256" key="11">
    <source>
        <dbReference type="PIRSR" id="PIRSR601382-2"/>
    </source>
</evidence>
<evidence type="ECO:0000313" key="15">
    <source>
        <dbReference type="EMBL" id="KJA15406.1"/>
    </source>
</evidence>
<keyword evidence="5 13" id="KW-0378">Hydrolase</keyword>
<keyword evidence="4 11" id="KW-0479">Metal-binding</keyword>
<evidence type="ECO:0000256" key="10">
    <source>
        <dbReference type="PIRSR" id="PIRSR601382-1"/>
    </source>
</evidence>
<dbReference type="OMA" id="FEWADWE"/>
<evidence type="ECO:0000256" key="4">
    <source>
        <dbReference type="ARBA" id="ARBA00022723"/>
    </source>
</evidence>
<dbReference type="InterPro" id="IPR001382">
    <property type="entry name" value="Glyco_hydro_47"/>
</dbReference>
<feature type="active site" description="Proton donor" evidence="10">
    <location>
        <position position="101"/>
    </location>
</feature>
<dbReference type="Pfam" id="PF01532">
    <property type="entry name" value="Glyco_hydro_47"/>
    <property type="match status" value="1"/>
</dbReference>
<comment type="pathway">
    <text evidence="2">Protein modification; protein glycosylation.</text>
</comment>
<evidence type="ECO:0000256" key="12">
    <source>
        <dbReference type="PIRSR" id="PIRSR601382-3"/>
    </source>
</evidence>
<accession>A0A0D2NFE5</accession>
<protein>
    <recommendedName>
        <fullName evidence="13">alpha-1,2-Mannosidase</fullName>
        <ecNumber evidence="13">3.2.1.-</ecNumber>
    </recommendedName>
</protein>
<dbReference type="EMBL" id="KN817645">
    <property type="protein sequence ID" value="KJA15406.1"/>
    <property type="molecule type" value="Genomic_DNA"/>
</dbReference>
<dbReference type="GO" id="GO:0016020">
    <property type="term" value="C:membrane"/>
    <property type="evidence" value="ECO:0007669"/>
    <property type="project" value="InterPro"/>
</dbReference>
<dbReference type="Gene3D" id="1.50.10.10">
    <property type="match status" value="1"/>
</dbReference>
<comment type="similarity">
    <text evidence="3 13">Belongs to the glycosyl hydrolase 47 family.</text>
</comment>
<dbReference type="PANTHER" id="PTHR11742">
    <property type="entry name" value="MANNOSYL-OLIGOSACCHARIDE ALPHA-1,2-MANNOSIDASE-RELATED"/>
    <property type="match status" value="1"/>
</dbReference>
<keyword evidence="13" id="KW-0326">Glycosidase</keyword>
<proteinExistence type="inferred from homology"/>
<comment type="catalytic activity">
    <reaction evidence="8">
        <text>N(4)-(alpha-D-Man-(1-&gt;2)-alpha-D-Man-(1-&gt;2)-alpha-D-Man-(1-&gt;3)-[alpha-D-Man-(1-&gt;3)-[alpha-D-Man-(1-&gt;2)-alpha-D-Man-(1-&gt;6)]-alpha-D-Man-(1-&gt;6)]-beta-D-Man-(1-&gt;4)-beta-D-GlcNAc-(1-&gt;4)-beta-D-GlcNAc)-L-asparaginyl-[protein] (N-glucan mannose isomer 8A1,2,3B1,3) + 3 H2O = N(4)-(alpha-D-Man-(1-&gt;3)-[alpha-D-Man-(1-&gt;3)-[alpha-D-Man-(1-&gt;6)]-alpha-D-Man-(1-&gt;6)]-beta-D-Man-(1-&gt;4)-beta-D-GlcNAc-(1-&gt;4)-beta-D-GlcNAc)-L-asparaginyl-[protein] (N-glucan mannose isomer 5A1,2) + 3 beta-D-mannose</text>
        <dbReference type="Rhea" id="RHEA:56028"/>
        <dbReference type="Rhea" id="RHEA-COMP:14358"/>
        <dbReference type="Rhea" id="RHEA-COMP:14367"/>
        <dbReference type="ChEBI" id="CHEBI:15377"/>
        <dbReference type="ChEBI" id="CHEBI:28563"/>
        <dbReference type="ChEBI" id="CHEBI:59087"/>
        <dbReference type="ChEBI" id="CHEBI:60628"/>
        <dbReference type="EC" id="3.2.1.113"/>
    </reaction>
</comment>
<dbReference type="GO" id="GO:0005509">
    <property type="term" value="F:calcium ion binding"/>
    <property type="evidence" value="ECO:0007669"/>
    <property type="project" value="InterPro"/>
</dbReference>
<organism evidence="15 16">
    <name type="scientific">Hypholoma sublateritium (strain FD-334 SS-4)</name>
    <dbReference type="NCBI Taxonomy" id="945553"/>
    <lineage>
        <taxon>Eukaryota</taxon>
        <taxon>Fungi</taxon>
        <taxon>Dikarya</taxon>
        <taxon>Basidiomycota</taxon>
        <taxon>Agaricomycotina</taxon>
        <taxon>Agaricomycetes</taxon>
        <taxon>Agaricomycetidae</taxon>
        <taxon>Agaricales</taxon>
        <taxon>Agaricineae</taxon>
        <taxon>Strophariaceae</taxon>
        <taxon>Hypholoma</taxon>
    </lineage>
</organism>
<dbReference type="OrthoDB" id="8118055at2759"/>
<feature type="active site" evidence="10">
    <location>
        <position position="230"/>
    </location>
</feature>
<dbReference type="InterPro" id="IPR036026">
    <property type="entry name" value="Seven-hairpin_glycosidases"/>
</dbReference>
<evidence type="ECO:0000256" key="6">
    <source>
        <dbReference type="ARBA" id="ARBA00022837"/>
    </source>
</evidence>
<dbReference type="AlphaFoldDB" id="A0A0D2NFE5"/>
<evidence type="ECO:0000256" key="8">
    <source>
        <dbReference type="ARBA" id="ARBA00047669"/>
    </source>
</evidence>
<dbReference type="SUPFAM" id="SSF48225">
    <property type="entry name" value="Seven-hairpin glycosidases"/>
    <property type="match status" value="1"/>
</dbReference>
<evidence type="ECO:0000256" key="1">
    <source>
        <dbReference type="ARBA" id="ARBA00001913"/>
    </source>
</evidence>
<dbReference type="STRING" id="945553.A0A0D2NFE5"/>
<gene>
    <name evidence="15" type="ORF">HYPSUDRAFT_72077</name>
</gene>
<dbReference type="GO" id="GO:0005975">
    <property type="term" value="P:carbohydrate metabolic process"/>
    <property type="evidence" value="ECO:0007669"/>
    <property type="project" value="InterPro"/>
</dbReference>